<feature type="region of interest" description="Disordered" evidence="4">
    <location>
        <begin position="1268"/>
        <end position="1288"/>
    </location>
</feature>
<dbReference type="InterPro" id="IPR001650">
    <property type="entry name" value="Helicase_C-like"/>
</dbReference>
<gene>
    <name evidence="6" type="ORF">BJ878DRAFT_274294</name>
</gene>
<organism evidence="6 7">
    <name type="scientific">Calycina marina</name>
    <dbReference type="NCBI Taxonomy" id="1763456"/>
    <lineage>
        <taxon>Eukaryota</taxon>
        <taxon>Fungi</taxon>
        <taxon>Dikarya</taxon>
        <taxon>Ascomycota</taxon>
        <taxon>Pezizomycotina</taxon>
        <taxon>Leotiomycetes</taxon>
        <taxon>Helotiales</taxon>
        <taxon>Pezizellaceae</taxon>
        <taxon>Calycina</taxon>
    </lineage>
</organism>
<dbReference type="InterPro" id="IPR000330">
    <property type="entry name" value="SNF2_N"/>
</dbReference>
<dbReference type="GO" id="GO:0006281">
    <property type="term" value="P:DNA repair"/>
    <property type="evidence" value="ECO:0007669"/>
    <property type="project" value="TreeGrafter"/>
</dbReference>
<keyword evidence="3" id="KW-0067">ATP-binding</keyword>
<dbReference type="Pfam" id="PF00271">
    <property type="entry name" value="Helicase_C"/>
    <property type="match status" value="1"/>
</dbReference>
<dbReference type="GO" id="GO:0005524">
    <property type="term" value="F:ATP binding"/>
    <property type="evidence" value="ECO:0007669"/>
    <property type="project" value="UniProtKB-KW"/>
</dbReference>
<name>A0A9P8CHB1_9HELO</name>
<reference evidence="6" key="1">
    <citation type="journal article" date="2021" name="IMA Fungus">
        <title>Genomic characterization of three marine fungi, including Emericellopsis atlantica sp. nov. with signatures of a generalist lifestyle and marine biomass degradation.</title>
        <authorList>
            <person name="Hagestad O.C."/>
            <person name="Hou L."/>
            <person name="Andersen J.H."/>
            <person name="Hansen E.H."/>
            <person name="Altermark B."/>
            <person name="Li C."/>
            <person name="Kuhnert E."/>
            <person name="Cox R.J."/>
            <person name="Crous P.W."/>
            <person name="Spatafora J.W."/>
            <person name="Lail K."/>
            <person name="Amirebrahimi M."/>
            <person name="Lipzen A."/>
            <person name="Pangilinan J."/>
            <person name="Andreopoulos W."/>
            <person name="Hayes R.D."/>
            <person name="Ng V."/>
            <person name="Grigoriev I.V."/>
            <person name="Jackson S.A."/>
            <person name="Sutton T.D.S."/>
            <person name="Dobson A.D.W."/>
            <person name="Rama T."/>
        </authorList>
    </citation>
    <scope>NUCLEOTIDE SEQUENCE</scope>
    <source>
        <strain evidence="6">TRa3180A</strain>
    </source>
</reference>
<dbReference type="SMART" id="SM00487">
    <property type="entry name" value="DEXDc"/>
    <property type="match status" value="1"/>
</dbReference>
<evidence type="ECO:0000313" key="6">
    <source>
        <dbReference type="EMBL" id="KAG9246585.1"/>
    </source>
</evidence>
<dbReference type="Pfam" id="PF00176">
    <property type="entry name" value="SNF2-rel_dom"/>
    <property type="match status" value="1"/>
</dbReference>
<feature type="compositionally biased region" description="Low complexity" evidence="4">
    <location>
        <begin position="1268"/>
        <end position="1279"/>
    </location>
</feature>
<dbReference type="InterPro" id="IPR050628">
    <property type="entry name" value="SNF2_RAD54_helicase_TF"/>
</dbReference>
<comment type="caution">
    <text evidence="6">The sequence shown here is derived from an EMBL/GenBank/DDBJ whole genome shotgun (WGS) entry which is preliminary data.</text>
</comment>
<dbReference type="PROSITE" id="PS51194">
    <property type="entry name" value="HELICASE_CTER"/>
    <property type="match status" value="1"/>
</dbReference>
<evidence type="ECO:0000256" key="2">
    <source>
        <dbReference type="ARBA" id="ARBA00022801"/>
    </source>
</evidence>
<dbReference type="GO" id="GO:0005634">
    <property type="term" value="C:nucleus"/>
    <property type="evidence" value="ECO:0007669"/>
    <property type="project" value="TreeGrafter"/>
</dbReference>
<dbReference type="GO" id="GO:0016787">
    <property type="term" value="F:hydrolase activity"/>
    <property type="evidence" value="ECO:0007669"/>
    <property type="project" value="UniProtKB-KW"/>
</dbReference>
<evidence type="ECO:0000256" key="3">
    <source>
        <dbReference type="ARBA" id="ARBA00022840"/>
    </source>
</evidence>
<evidence type="ECO:0000259" key="5">
    <source>
        <dbReference type="PROSITE" id="PS51194"/>
    </source>
</evidence>
<evidence type="ECO:0000256" key="4">
    <source>
        <dbReference type="SAM" id="MobiDB-lite"/>
    </source>
</evidence>
<dbReference type="Gene3D" id="3.40.50.10810">
    <property type="entry name" value="Tandem AAA-ATPase domain"/>
    <property type="match status" value="2"/>
</dbReference>
<dbReference type="SUPFAM" id="SSF52540">
    <property type="entry name" value="P-loop containing nucleoside triphosphate hydrolases"/>
    <property type="match status" value="2"/>
</dbReference>
<dbReference type="Proteomes" id="UP000887226">
    <property type="component" value="Unassembled WGS sequence"/>
</dbReference>
<dbReference type="PANTHER" id="PTHR45626">
    <property type="entry name" value="TRANSCRIPTION TERMINATION FACTOR 2-RELATED"/>
    <property type="match status" value="1"/>
</dbReference>
<keyword evidence="1" id="KW-0547">Nucleotide-binding</keyword>
<accession>A0A9P8CHB1</accession>
<protein>
    <submittedName>
        <fullName evidence="6">SNF2 family N-terminal domain-containing protein</fullName>
    </submittedName>
</protein>
<dbReference type="InterPro" id="IPR038718">
    <property type="entry name" value="SNF2-like_sf"/>
</dbReference>
<dbReference type="EMBL" id="MU253799">
    <property type="protein sequence ID" value="KAG9246585.1"/>
    <property type="molecule type" value="Genomic_DNA"/>
</dbReference>
<keyword evidence="7" id="KW-1185">Reference proteome</keyword>
<dbReference type="OrthoDB" id="2801544at2759"/>
<dbReference type="PANTHER" id="PTHR45626:SF51">
    <property type="entry name" value="SNF2-RELATED DOMAIN-CONTAINING PROTEIN"/>
    <property type="match status" value="1"/>
</dbReference>
<dbReference type="CDD" id="cd18793">
    <property type="entry name" value="SF2_C_SNF"/>
    <property type="match status" value="1"/>
</dbReference>
<dbReference type="InterPro" id="IPR027417">
    <property type="entry name" value="P-loop_NTPase"/>
</dbReference>
<dbReference type="GO" id="GO:0008094">
    <property type="term" value="F:ATP-dependent activity, acting on DNA"/>
    <property type="evidence" value="ECO:0007669"/>
    <property type="project" value="TreeGrafter"/>
</dbReference>
<feature type="domain" description="Helicase C-terminal" evidence="5">
    <location>
        <begin position="1018"/>
        <end position="1177"/>
    </location>
</feature>
<dbReference type="Gene3D" id="3.40.50.300">
    <property type="entry name" value="P-loop containing nucleotide triphosphate hydrolases"/>
    <property type="match status" value="1"/>
</dbReference>
<proteinExistence type="predicted"/>
<dbReference type="InterPro" id="IPR049730">
    <property type="entry name" value="SNF2/RAD54-like_C"/>
</dbReference>
<sequence>MSEVNSHIDEPACKRLKMNGTILGIVSGPISTPRSGLDISKYIPAGCLRMYRAQCSISNEVWNSCDQWRILWHPHDGFHVGNHIQIALQQKLFGTSTLLPYATLHSEAWIRLEFKTNGYDLGQIRVYILPDDIGRSTVARTRNSLRKALTKLLAALDFASATWNGIWSEGNDVLHVDSSLDKKDQGHASLFYMFNTLPSPDPKPEFVVSNPARNAMHGLLNSDVEGLKTTMYQYQRRSAALMLQRESQPTHAVDPRLKQLVDHNGAVWYCDYGAATCLREPRKYENPSGGILAETMGLGKTLICLALILATKELSSQIPAEYSVGTIPVRPRTGSLLDMAAAAVGRTGTAWKSHFAVLEEVGYDYTQCKKAIKRYPGHYYIPGPAPRRQSRNPVSTPARQVFLTAATLIVVPANLIKQWELEIKKHTNGLKVLVIIKNKTKSSLPPAEELAGYDIILLSKQRFEMESSDGLDQLGRSKSTTFNVCHCPYIGSTRERDCSCFRLENIYHSPLKKLHFKRLIADEGHGFGNASRTARTEASTVIDFLQVSARWIVSGTPTAGLYGVEVSLGSGSSSIGTPLADKNSTDVRKLMGGVTKSLSDLQNTEKTPDDLAQQEAVVHAAERKDLEKLGNIAVSYLKAKPWSNTFEDCDSASWPQYMLQPRHGTRSQGHSDCLRSTLEGMIIRHRPEDVQRDVVLPPLYQSVVNLEGSLQDKLSLNMFSMMIVSNAVTSERKDADYLFHSRHRKHLNSLVSNLRQASFHWSGYTPEDVKVTVDIAKEFLAKREVLVPQDEALLEEAIHVGEYVLANSMKRDIDKFHEMPMYVENEWAADVRESWSLDTGSETPTLIGATMAHSIQKFVGAQLWKEDPMEGLVEAGKRALSQALDDPDSIPEAGPADIISRKSTRFGRQKDEVAPGLSGGVTGAFDDSKAKRVRKLRKTSFNQAVPNIVDVEYKVPAQVESGNNTGAETAIADAKPLARKPKSALRKIKTDVPEFVDSASPLASTAIISTSSAKLSYSMDQIALHQEHEKILVFYESENVAYYMAQALECLHIKHLIYAKTLDSARKAQYVVTFNQTETFRVLIMDISQAAFGLDISSASRVYFVSPVFSPQVEVQAVKRAHRIGQTKPVFVETLVLQGSIEEVIMNRRSDLTNEEHNKRKDILDDEIIYDWIRKVRFLPIPDAQLPGRDQMARLVTPQPLFQYRGTAEFGAVQNPDADLLVDGFSPKCKRKVDFATLPTGDVSGDNKTVKPIPLSHIVTNYTSVVDSSASSTKPSSPSENDEPTAFVGMSHQKVETSKVLGKRKDVETSLSERLGPLSKKVKGSQIRFVPSAGDPAVGSTNSRASSSFKINRFRFEGEPSGFFSNDAGSARGERVDSHKARLQLTGTSASASTSVAGGDNDKELSSVRKIQRNSTTLPKVFRKQSIGLKVGDKFQPVPKVGNRPDFGAVSSVTPRTMNTAKQSTAESITEQAQSTTNNTPSLVVKLAINNRGRLQQIEQDSRSFRSEVTDRGATMGPYGWSIKVLMQPPPNYIAADEYEDQV</sequence>
<keyword evidence="2" id="KW-0378">Hydrolase</keyword>
<evidence type="ECO:0000256" key="1">
    <source>
        <dbReference type="ARBA" id="ARBA00022741"/>
    </source>
</evidence>
<evidence type="ECO:0000313" key="7">
    <source>
        <dbReference type="Proteomes" id="UP000887226"/>
    </source>
</evidence>
<dbReference type="InterPro" id="IPR014001">
    <property type="entry name" value="Helicase_ATP-bd"/>
</dbReference>